<protein>
    <recommendedName>
        <fullName evidence="6">Signal peptidase</fullName>
    </recommendedName>
</protein>
<feature type="compositionally biased region" description="Polar residues" evidence="1">
    <location>
        <begin position="44"/>
        <end position="55"/>
    </location>
</feature>
<dbReference type="OrthoDB" id="1274958at2"/>
<sequence length="99" mass="10782">MRKYLSLLFIAISFVSFAQFQENVFEQDKLATSQHRSGADVQGDTGQSSSGTPSSDDADGGLGNPGDEPVPIDGLLPFLFLTGLVFIIYYRGKHKKINI</sequence>
<feature type="transmembrane region" description="Helical" evidence="2">
    <location>
        <begin position="74"/>
        <end position="92"/>
    </location>
</feature>
<feature type="region of interest" description="Disordered" evidence="1">
    <location>
        <begin position="35"/>
        <end position="68"/>
    </location>
</feature>
<organism evidence="4 5">
    <name type="scientific">Epilithonimonas hispanica</name>
    <dbReference type="NCBI Taxonomy" id="358687"/>
    <lineage>
        <taxon>Bacteria</taxon>
        <taxon>Pseudomonadati</taxon>
        <taxon>Bacteroidota</taxon>
        <taxon>Flavobacteriia</taxon>
        <taxon>Flavobacteriales</taxon>
        <taxon>Weeksellaceae</taxon>
        <taxon>Chryseobacterium group</taxon>
        <taxon>Epilithonimonas</taxon>
    </lineage>
</organism>
<dbReference type="EMBL" id="QNUG01000001">
    <property type="protein sequence ID" value="REC73244.1"/>
    <property type="molecule type" value="Genomic_DNA"/>
</dbReference>
<keyword evidence="3" id="KW-0732">Signal</keyword>
<evidence type="ECO:0008006" key="6">
    <source>
        <dbReference type="Google" id="ProtNLM"/>
    </source>
</evidence>
<evidence type="ECO:0000313" key="4">
    <source>
        <dbReference type="EMBL" id="REC73244.1"/>
    </source>
</evidence>
<evidence type="ECO:0000256" key="1">
    <source>
        <dbReference type="SAM" id="MobiDB-lite"/>
    </source>
</evidence>
<gene>
    <name evidence="4" type="ORF">DRF58_00375</name>
</gene>
<proteinExistence type="predicted"/>
<name>A0A3D9D5I9_9FLAO</name>
<keyword evidence="5" id="KW-1185">Reference proteome</keyword>
<keyword evidence="2" id="KW-0472">Membrane</keyword>
<accession>A0A3D9D5I9</accession>
<dbReference type="RefSeq" id="WP_116031539.1">
    <property type="nucleotide sequence ID" value="NZ_JBHLVV010000067.1"/>
</dbReference>
<comment type="caution">
    <text evidence="4">The sequence shown here is derived from an EMBL/GenBank/DDBJ whole genome shotgun (WGS) entry which is preliminary data.</text>
</comment>
<feature type="chain" id="PRO_5017675353" description="Signal peptidase" evidence="3">
    <location>
        <begin position="19"/>
        <end position="99"/>
    </location>
</feature>
<dbReference type="AlphaFoldDB" id="A0A3D9D5I9"/>
<evidence type="ECO:0000256" key="2">
    <source>
        <dbReference type="SAM" id="Phobius"/>
    </source>
</evidence>
<dbReference type="Proteomes" id="UP000256326">
    <property type="component" value="Unassembled WGS sequence"/>
</dbReference>
<evidence type="ECO:0000313" key="5">
    <source>
        <dbReference type="Proteomes" id="UP000256326"/>
    </source>
</evidence>
<evidence type="ECO:0000256" key="3">
    <source>
        <dbReference type="SAM" id="SignalP"/>
    </source>
</evidence>
<reference evidence="4 5" key="1">
    <citation type="journal article" date="2006" name="Int. J. Syst. Evol. Microbiol.">
        <title>Chryseobacterium hispanicum sp. nov., isolated from the drinking water distribution system of Sevilla, Spain.</title>
        <authorList>
            <person name="Gallego V."/>
            <person name="Garcia M.T."/>
            <person name="Ventosa A."/>
        </authorList>
    </citation>
    <scope>NUCLEOTIDE SEQUENCE [LARGE SCALE GENOMIC DNA]</scope>
    <source>
        <strain evidence="4 5">KCTC 22104</strain>
    </source>
</reference>
<keyword evidence="2" id="KW-0812">Transmembrane</keyword>
<keyword evidence="2" id="KW-1133">Transmembrane helix</keyword>
<feature type="signal peptide" evidence="3">
    <location>
        <begin position="1"/>
        <end position="18"/>
    </location>
</feature>